<keyword evidence="1" id="KW-0812">Transmembrane</keyword>
<dbReference type="Pfam" id="PF11397">
    <property type="entry name" value="GlcNAc"/>
    <property type="match status" value="1"/>
</dbReference>
<dbReference type="PANTHER" id="PTHR34496:SF6">
    <property type="entry name" value="GLYCOSYLTRANSFERASE 2-LIKE DOMAIN-CONTAINING PROTEIN"/>
    <property type="match status" value="1"/>
</dbReference>
<dbReference type="InterPro" id="IPR021067">
    <property type="entry name" value="Glycosyltransferase"/>
</dbReference>
<dbReference type="AlphaFoldDB" id="A0A7S1VEF1"/>
<reference evidence="2" key="1">
    <citation type="submission" date="2021-01" db="EMBL/GenBank/DDBJ databases">
        <authorList>
            <person name="Corre E."/>
            <person name="Pelletier E."/>
            <person name="Niang G."/>
            <person name="Scheremetjew M."/>
            <person name="Finn R."/>
            <person name="Kale V."/>
            <person name="Holt S."/>
            <person name="Cochrane G."/>
            <person name="Meng A."/>
            <person name="Brown T."/>
            <person name="Cohen L."/>
        </authorList>
    </citation>
    <scope>NUCLEOTIDE SEQUENCE</scope>
    <source>
        <strain evidence="2">CCMP 410</strain>
    </source>
</reference>
<dbReference type="EMBL" id="HBGK01036557">
    <property type="protein sequence ID" value="CAD9295292.1"/>
    <property type="molecule type" value="Transcribed_RNA"/>
</dbReference>
<keyword evidence="1" id="KW-1133">Transmembrane helix</keyword>
<evidence type="ECO:0000313" key="2">
    <source>
        <dbReference type="EMBL" id="CAD9295292.1"/>
    </source>
</evidence>
<accession>A0A7S1VEF1</accession>
<protein>
    <submittedName>
        <fullName evidence="2">Uncharacterized protein</fullName>
    </submittedName>
</protein>
<dbReference type="PANTHER" id="PTHR34496">
    <property type="entry name" value="GLCNAC TRANSFERASE-RELATED"/>
    <property type="match status" value="1"/>
</dbReference>
<name>A0A7S1VEF1_9STRA</name>
<evidence type="ECO:0000256" key="1">
    <source>
        <dbReference type="SAM" id="Phobius"/>
    </source>
</evidence>
<feature type="transmembrane region" description="Helical" evidence="1">
    <location>
        <begin position="465"/>
        <end position="487"/>
    </location>
</feature>
<sequence length="506" mass="56399">MSGPRVQDSAGSLFAVGDAPITGSQTPVPPAADKDGTVFISLATFRDGKRCADTIKSIFDNASEPDKVVIGLIEENAMDDDFCLDVYCKNAAGVKSIEKKQIRADMIKIMTAEGREKCPRIDQVRQVSVFNVAAKGPNDARSLGRKVLGNEEYCMQIDSHTAFTKDWDKIAKLQWKMVQNEFAVLSTVPAAKAEQSEYESWTGSKSREVPRSCHVKFGENGLPDFPSPADAKAMDLEKPLLAHAWSAAFSFAKCHLEETTPYDPFIPYLMGAEQFARYARLWTRGYDVYTPTRNIVYHDYIPNPDGHGMQEWMRQRRKRIRDESMDRVMAILEQKDDAAIQHNSGIYGLGKRRSLAQLEKYVGIDLARKTGNGADCGSKQWVPYDTSISPIENMFSKPTDLDPQPEFPLRTETVFYHETEQPPGIPELEIPDGAVAPKQQQLQEKSSSLRTGEVVAPPSSGPPTVLLFVLWVFGLIVWCMVFVNTNSGGSKKPRRRRKGGTSSKDM</sequence>
<organism evidence="2">
    <name type="scientific">Grammatophora oceanica</name>
    <dbReference type="NCBI Taxonomy" id="210454"/>
    <lineage>
        <taxon>Eukaryota</taxon>
        <taxon>Sar</taxon>
        <taxon>Stramenopiles</taxon>
        <taxon>Ochrophyta</taxon>
        <taxon>Bacillariophyta</taxon>
        <taxon>Fragilariophyceae</taxon>
        <taxon>Fragilariophycidae</taxon>
        <taxon>Rhabdonematales</taxon>
        <taxon>Grammatophoraceae</taxon>
        <taxon>Grammatophora</taxon>
    </lineage>
</organism>
<gene>
    <name evidence="2" type="ORF">GOCE00092_LOCUS18939</name>
</gene>
<keyword evidence="1" id="KW-0472">Membrane</keyword>
<proteinExistence type="predicted"/>